<dbReference type="CDD" id="cd00336">
    <property type="entry name" value="Ribosomal_L22"/>
    <property type="match status" value="1"/>
</dbReference>
<evidence type="ECO:0000256" key="11">
    <source>
        <dbReference type="RuleBase" id="RU004005"/>
    </source>
</evidence>
<dbReference type="HAMAP" id="MF_01331_B">
    <property type="entry name" value="Ribosomal_uL22_B"/>
    <property type="match status" value="1"/>
</dbReference>
<evidence type="ECO:0000256" key="8">
    <source>
        <dbReference type="ARBA" id="ARBA00025084"/>
    </source>
</evidence>
<dbReference type="GO" id="GO:0003735">
    <property type="term" value="F:structural constituent of ribosome"/>
    <property type="evidence" value="ECO:0007669"/>
    <property type="project" value="InterPro"/>
</dbReference>
<dbReference type="InterPro" id="IPR047867">
    <property type="entry name" value="Ribosomal_uL22_bac/org-type"/>
</dbReference>
<keyword evidence="15" id="KW-1185">Reference proteome</keyword>
<reference evidence="14" key="1">
    <citation type="submission" date="2023-07" db="EMBL/GenBank/DDBJ databases">
        <title>Between Cages and Wild: Unraveling the Impact of Captivity on Animal Microbiomes and Antimicrobial Resistance.</title>
        <authorList>
            <person name="Schmartz G.P."/>
            <person name="Rehner J."/>
            <person name="Schuff M.J."/>
            <person name="Becker S.L."/>
            <person name="Kravczyk M."/>
            <person name="Gurevich A."/>
            <person name="Francke R."/>
            <person name="Mueller R."/>
            <person name="Keller V."/>
            <person name="Keller A."/>
        </authorList>
    </citation>
    <scope>NUCLEOTIDE SEQUENCE</scope>
    <source>
        <strain evidence="14">S39M_St_73</strain>
    </source>
</reference>
<dbReference type="InterPro" id="IPR036394">
    <property type="entry name" value="Ribosomal_uL22_sf"/>
</dbReference>
<evidence type="ECO:0000256" key="1">
    <source>
        <dbReference type="ARBA" id="ARBA00003478"/>
    </source>
</evidence>
<comment type="similarity">
    <text evidence="2 10 11">Belongs to the universal ribosomal protein uL22 family.</text>
</comment>
<dbReference type="InterPro" id="IPR005727">
    <property type="entry name" value="Ribosomal_uL22_bac/chlpt-type"/>
</dbReference>
<dbReference type="GO" id="GO:0019843">
    <property type="term" value="F:rRNA binding"/>
    <property type="evidence" value="ECO:0007669"/>
    <property type="project" value="UniProtKB-UniRule"/>
</dbReference>
<evidence type="ECO:0000256" key="4">
    <source>
        <dbReference type="ARBA" id="ARBA00022730"/>
    </source>
</evidence>
<keyword evidence="4 10" id="KW-0699">rRNA-binding</keyword>
<gene>
    <name evidence="10 14" type="primary">rplV</name>
    <name evidence="14" type="ORF">Q4F26_05530</name>
</gene>
<comment type="function">
    <text evidence="1 10">The globular domain of the protein is located near the polypeptide exit tunnel on the outside of the subunit, while an extended beta-hairpin is found that lines the wall of the exit tunnel in the center of the 70S ribosome.</text>
</comment>
<organism evidence="14 15">
    <name type="scientific">Atopococcus tabaci</name>
    <dbReference type="NCBI Taxonomy" id="269774"/>
    <lineage>
        <taxon>Bacteria</taxon>
        <taxon>Bacillati</taxon>
        <taxon>Bacillota</taxon>
        <taxon>Bacilli</taxon>
        <taxon>Lactobacillales</taxon>
        <taxon>Carnobacteriaceae</taxon>
        <taxon>Atopococcus</taxon>
    </lineage>
</organism>
<dbReference type="GO" id="GO:0022625">
    <property type="term" value="C:cytosolic large ribosomal subunit"/>
    <property type="evidence" value="ECO:0007669"/>
    <property type="project" value="TreeGrafter"/>
</dbReference>
<dbReference type="PANTHER" id="PTHR13501:SF8">
    <property type="entry name" value="LARGE RIBOSOMAL SUBUNIT PROTEIN UL22M"/>
    <property type="match status" value="1"/>
</dbReference>
<evidence type="ECO:0000313" key="14">
    <source>
        <dbReference type="EMBL" id="MDO5457791.1"/>
    </source>
</evidence>
<evidence type="ECO:0000256" key="7">
    <source>
        <dbReference type="ARBA" id="ARBA00023274"/>
    </source>
</evidence>
<proteinExistence type="inferred from homology"/>
<comment type="function">
    <text evidence="10 13">This protein binds specifically to 23S rRNA; its binding is stimulated by other ribosomal proteins, e.g., L4, L17, and L20. It is important during the early stages of 50S assembly. It makes multiple contacts with different domains of the 23S rRNA in the assembled 50S subunit and ribosome.</text>
</comment>
<keyword evidence="7 10" id="KW-0687">Ribonucleoprotein</keyword>
<evidence type="ECO:0000256" key="13">
    <source>
        <dbReference type="RuleBase" id="RU004008"/>
    </source>
</evidence>
<evidence type="ECO:0000256" key="12">
    <source>
        <dbReference type="RuleBase" id="RU004006"/>
    </source>
</evidence>
<sequence length="115" mass="12409">MATETTSATATAKTVRISARKVGLVIDLIRGKEVGEAANILQFSTQNAADPISKVLQSAIANAEHNFDLDVEDLYISEAYVNEGPTLKRFRPRAKGAASPINKRTSHITIVVSEK</sequence>
<dbReference type="InterPro" id="IPR001063">
    <property type="entry name" value="Ribosomal_uL22"/>
</dbReference>
<dbReference type="FunFam" id="3.90.470.10:FF:000001">
    <property type="entry name" value="50S ribosomal protein L22"/>
    <property type="match status" value="1"/>
</dbReference>
<dbReference type="Pfam" id="PF00237">
    <property type="entry name" value="Ribosomal_L22"/>
    <property type="match status" value="1"/>
</dbReference>
<comment type="function">
    <text evidence="8">This protein binds specifically to 23S rRNA; its binding is stimulated by other ribosomal proteins, e.g. L4, L17, and L20. It is important during the early stages of 50S assembly. It makes multiple contacts with different domains of the 23S rRNA in the assembled 50S subunit and ribosome.</text>
</comment>
<dbReference type="NCBIfam" id="TIGR01044">
    <property type="entry name" value="rplV_bact"/>
    <property type="match status" value="1"/>
</dbReference>
<evidence type="ECO:0000256" key="3">
    <source>
        <dbReference type="ARBA" id="ARBA00011838"/>
    </source>
</evidence>
<dbReference type="SUPFAM" id="SSF54843">
    <property type="entry name" value="Ribosomal protein L22"/>
    <property type="match status" value="1"/>
</dbReference>
<dbReference type="Gene3D" id="3.90.470.10">
    <property type="entry name" value="Ribosomal protein L22/L17"/>
    <property type="match status" value="1"/>
</dbReference>
<evidence type="ECO:0000256" key="5">
    <source>
        <dbReference type="ARBA" id="ARBA00022884"/>
    </source>
</evidence>
<dbReference type="Proteomes" id="UP001171751">
    <property type="component" value="Unassembled WGS sequence"/>
</dbReference>
<comment type="caution">
    <text evidence="14">The sequence shown here is derived from an EMBL/GenBank/DDBJ whole genome shotgun (WGS) entry which is preliminary data.</text>
</comment>
<dbReference type="GO" id="GO:0006412">
    <property type="term" value="P:translation"/>
    <property type="evidence" value="ECO:0007669"/>
    <property type="project" value="UniProtKB-UniRule"/>
</dbReference>
<evidence type="ECO:0000313" key="15">
    <source>
        <dbReference type="Proteomes" id="UP001171751"/>
    </source>
</evidence>
<dbReference type="EMBL" id="JAUNQW010000026">
    <property type="protein sequence ID" value="MDO5457791.1"/>
    <property type="molecule type" value="Genomic_DNA"/>
</dbReference>
<dbReference type="PANTHER" id="PTHR13501">
    <property type="entry name" value="CHLOROPLAST 50S RIBOSOMAL PROTEIN L22-RELATED"/>
    <property type="match status" value="1"/>
</dbReference>
<dbReference type="AlphaFoldDB" id="A0AA43UD79"/>
<comment type="subunit">
    <text evidence="3 10 12">Part of the 50S ribosomal subunit.</text>
</comment>
<evidence type="ECO:0000256" key="10">
    <source>
        <dbReference type="HAMAP-Rule" id="MF_01331"/>
    </source>
</evidence>
<evidence type="ECO:0000256" key="9">
    <source>
        <dbReference type="ARBA" id="ARBA00035207"/>
    </source>
</evidence>
<evidence type="ECO:0000256" key="2">
    <source>
        <dbReference type="ARBA" id="ARBA00009451"/>
    </source>
</evidence>
<name>A0AA43UD79_9LACT</name>
<keyword evidence="6 10" id="KW-0689">Ribosomal protein</keyword>
<keyword evidence="5 10" id="KW-0694">RNA-binding</keyword>
<evidence type="ECO:0000256" key="6">
    <source>
        <dbReference type="ARBA" id="ARBA00022980"/>
    </source>
</evidence>
<accession>A0AA43UD79</accession>
<protein>
    <recommendedName>
        <fullName evidence="9 10">Large ribosomal subunit protein uL22</fullName>
    </recommendedName>
</protein>